<dbReference type="PANTHER" id="PTHR18895:SF74">
    <property type="entry name" value="MTRF1L RELEASE FACTOR GLUTAMINE METHYLTRANSFERASE"/>
    <property type="match status" value="1"/>
</dbReference>
<dbReference type="GO" id="GO:0032259">
    <property type="term" value="P:methylation"/>
    <property type="evidence" value="ECO:0007669"/>
    <property type="project" value="UniProtKB-KW"/>
</dbReference>
<comment type="similarity">
    <text evidence="5">Belongs to the protein N5-glutamine methyltransferase family. PrmC subfamily.</text>
</comment>
<dbReference type="Proteomes" id="UP001595823">
    <property type="component" value="Unassembled WGS sequence"/>
</dbReference>
<keyword evidence="1 5" id="KW-0489">Methyltransferase</keyword>
<gene>
    <name evidence="5 9" type="primary">prmC</name>
    <name evidence="9" type="ORF">ACFPET_10865</name>
</gene>
<feature type="binding site" evidence="5">
    <location>
        <position position="187"/>
    </location>
    <ligand>
        <name>S-adenosyl-L-methionine</name>
        <dbReference type="ChEBI" id="CHEBI:59789"/>
    </ligand>
</feature>
<dbReference type="CDD" id="cd02440">
    <property type="entry name" value="AdoMet_MTases"/>
    <property type="match status" value="1"/>
</dbReference>
<protein>
    <recommendedName>
        <fullName evidence="5">Release factor glutamine methyltransferase</fullName>
        <shortName evidence="5">RF MTase</shortName>
        <ecNumber evidence="5">2.1.1.297</ecNumber>
    </recommendedName>
    <alternativeName>
        <fullName evidence="5">N5-glutamine methyltransferase PrmC</fullName>
    </alternativeName>
    <alternativeName>
        <fullName evidence="5">Protein-(glutamine-N5) MTase PrmC</fullName>
    </alternativeName>
    <alternativeName>
        <fullName evidence="5">Protein-glutamine N-methyltransferase PrmC</fullName>
    </alternativeName>
</protein>
<dbReference type="InterPro" id="IPR004556">
    <property type="entry name" value="HemK-like"/>
</dbReference>
<feature type="region of interest" description="Disordered" evidence="6">
    <location>
        <begin position="268"/>
        <end position="292"/>
    </location>
</feature>
<dbReference type="GO" id="GO:0102559">
    <property type="term" value="F:peptide chain release factor N(5)-glutamine methyltransferase activity"/>
    <property type="evidence" value="ECO:0007669"/>
    <property type="project" value="UniProtKB-EC"/>
</dbReference>
<evidence type="ECO:0000256" key="5">
    <source>
        <dbReference type="HAMAP-Rule" id="MF_02126"/>
    </source>
</evidence>
<evidence type="ECO:0000256" key="4">
    <source>
        <dbReference type="ARBA" id="ARBA00048391"/>
    </source>
</evidence>
<dbReference type="RefSeq" id="WP_380620828.1">
    <property type="nucleotide sequence ID" value="NZ_JBHSDK010000015.1"/>
</dbReference>
<comment type="caution">
    <text evidence="9">The sequence shown here is derived from an EMBL/GenBank/DDBJ whole genome shotgun (WGS) entry which is preliminary data.</text>
</comment>
<dbReference type="PROSITE" id="PS00092">
    <property type="entry name" value="N6_MTASE"/>
    <property type="match status" value="1"/>
</dbReference>
<proteinExistence type="inferred from homology"/>
<dbReference type="InterPro" id="IPR040758">
    <property type="entry name" value="PrmC_N"/>
</dbReference>
<feature type="domain" description="Release factor glutamine methyltransferase N-terminal" evidence="8">
    <location>
        <begin position="10"/>
        <end position="77"/>
    </location>
</feature>
<reference evidence="10" key="1">
    <citation type="journal article" date="2019" name="Int. J. Syst. Evol. Microbiol.">
        <title>The Global Catalogue of Microorganisms (GCM) 10K type strain sequencing project: providing services to taxonomists for standard genome sequencing and annotation.</title>
        <authorList>
            <consortium name="The Broad Institute Genomics Platform"/>
            <consortium name="The Broad Institute Genome Sequencing Center for Infectious Disease"/>
            <person name="Wu L."/>
            <person name="Ma J."/>
        </authorList>
    </citation>
    <scope>NUCLEOTIDE SEQUENCE [LARGE SCALE GENOMIC DNA]</scope>
    <source>
        <strain evidence="10">IBRC-M 10908</strain>
    </source>
</reference>
<keyword evidence="3 5" id="KW-0949">S-adenosyl-L-methionine</keyword>
<comment type="catalytic activity">
    <reaction evidence="4 5">
        <text>L-glutaminyl-[peptide chain release factor] + S-adenosyl-L-methionine = N(5)-methyl-L-glutaminyl-[peptide chain release factor] + S-adenosyl-L-homocysteine + H(+)</text>
        <dbReference type="Rhea" id="RHEA:42896"/>
        <dbReference type="Rhea" id="RHEA-COMP:10271"/>
        <dbReference type="Rhea" id="RHEA-COMP:10272"/>
        <dbReference type="ChEBI" id="CHEBI:15378"/>
        <dbReference type="ChEBI" id="CHEBI:30011"/>
        <dbReference type="ChEBI" id="CHEBI:57856"/>
        <dbReference type="ChEBI" id="CHEBI:59789"/>
        <dbReference type="ChEBI" id="CHEBI:61891"/>
        <dbReference type="EC" id="2.1.1.297"/>
    </reaction>
</comment>
<evidence type="ECO:0000259" key="8">
    <source>
        <dbReference type="Pfam" id="PF17827"/>
    </source>
</evidence>
<evidence type="ECO:0000313" key="9">
    <source>
        <dbReference type="EMBL" id="MFC4335702.1"/>
    </source>
</evidence>
<evidence type="ECO:0000259" key="7">
    <source>
        <dbReference type="Pfam" id="PF05175"/>
    </source>
</evidence>
<feature type="binding site" evidence="5">
    <location>
        <begin position="187"/>
        <end position="190"/>
    </location>
    <ligand>
        <name>substrate</name>
    </ligand>
</feature>
<accession>A0ABV8TZ48</accession>
<dbReference type="InterPro" id="IPR029063">
    <property type="entry name" value="SAM-dependent_MTases_sf"/>
</dbReference>
<organism evidence="9 10">
    <name type="scientific">Salininema proteolyticum</name>
    <dbReference type="NCBI Taxonomy" id="1607685"/>
    <lineage>
        <taxon>Bacteria</taxon>
        <taxon>Bacillati</taxon>
        <taxon>Actinomycetota</taxon>
        <taxon>Actinomycetes</taxon>
        <taxon>Glycomycetales</taxon>
        <taxon>Glycomycetaceae</taxon>
        <taxon>Salininema</taxon>
    </lineage>
</organism>
<dbReference type="Gene3D" id="1.10.8.10">
    <property type="entry name" value="DNA helicase RuvA subunit, C-terminal domain"/>
    <property type="match status" value="1"/>
</dbReference>
<dbReference type="EMBL" id="JBHSDK010000015">
    <property type="protein sequence ID" value="MFC4335702.1"/>
    <property type="molecule type" value="Genomic_DNA"/>
</dbReference>
<dbReference type="PANTHER" id="PTHR18895">
    <property type="entry name" value="HEMK METHYLTRANSFERASE"/>
    <property type="match status" value="1"/>
</dbReference>
<keyword evidence="2 5" id="KW-0808">Transferase</keyword>
<evidence type="ECO:0000256" key="1">
    <source>
        <dbReference type="ARBA" id="ARBA00022603"/>
    </source>
</evidence>
<evidence type="ECO:0000256" key="6">
    <source>
        <dbReference type="SAM" id="MobiDB-lite"/>
    </source>
</evidence>
<dbReference type="HAMAP" id="MF_02126">
    <property type="entry name" value="RF_methyltr_PrmC"/>
    <property type="match status" value="1"/>
</dbReference>
<dbReference type="EC" id="2.1.1.297" evidence="5"/>
<dbReference type="InterPro" id="IPR002052">
    <property type="entry name" value="DNA_methylase_N6_adenine_CS"/>
</dbReference>
<dbReference type="InterPro" id="IPR019874">
    <property type="entry name" value="RF_methyltr_PrmC"/>
</dbReference>
<name>A0ABV8TZ48_9ACTN</name>
<comment type="function">
    <text evidence="5">Methylates the class 1 translation termination release factors RF1/PrfA and RF2/PrfB on the glutamine residue of the universally conserved GGQ motif.</text>
</comment>
<comment type="caution">
    <text evidence="5">Lacks conserved residue(s) required for the propagation of feature annotation.</text>
</comment>
<dbReference type="NCBIfam" id="TIGR00536">
    <property type="entry name" value="hemK_fam"/>
    <property type="match status" value="1"/>
</dbReference>
<dbReference type="InterPro" id="IPR050320">
    <property type="entry name" value="N5-glutamine_MTase"/>
</dbReference>
<dbReference type="Pfam" id="PF05175">
    <property type="entry name" value="MTS"/>
    <property type="match status" value="1"/>
</dbReference>
<dbReference type="Pfam" id="PF17827">
    <property type="entry name" value="PrmC_N"/>
    <property type="match status" value="1"/>
</dbReference>
<evidence type="ECO:0000256" key="3">
    <source>
        <dbReference type="ARBA" id="ARBA00022691"/>
    </source>
</evidence>
<feature type="domain" description="Methyltransferase small" evidence="7">
    <location>
        <begin position="112"/>
        <end position="191"/>
    </location>
</feature>
<sequence>MDRAVDWTGLIRAAAARLAEAGVESPRVDAELIAAHTSGRTRTALLIADAPDGETAGRFEDLVSRRAKREPLQHLTGAAAFRNVELAVGPGVFVPRPETELVAGWAVEHAPRGGRVVEACSGSGAIAAALADERPDLSVWAVEIDADAFEWTERNLAGTGVSAVRADATDAATLAELDGTVDLVVSNPPYVPMDIEVAPEVHWDPTRAVFAEDNGLSVIEGLIERSRAWLRPGGLLGFEHDQTHDADVRALLEVGGFAGAATEDDYAGRPRFTTAGKQLPHDQTPRLSYGRRNASGGLCRVRGRMRTGRRHL</sequence>
<keyword evidence="10" id="KW-1185">Reference proteome</keyword>
<dbReference type="Gene3D" id="3.40.50.150">
    <property type="entry name" value="Vaccinia Virus protein VP39"/>
    <property type="match status" value="1"/>
</dbReference>
<evidence type="ECO:0000313" key="10">
    <source>
        <dbReference type="Proteomes" id="UP001595823"/>
    </source>
</evidence>
<dbReference type="InterPro" id="IPR007848">
    <property type="entry name" value="Small_mtfrase_dom"/>
</dbReference>
<evidence type="ECO:0000256" key="2">
    <source>
        <dbReference type="ARBA" id="ARBA00022679"/>
    </source>
</evidence>
<dbReference type="SUPFAM" id="SSF53335">
    <property type="entry name" value="S-adenosyl-L-methionine-dependent methyltransferases"/>
    <property type="match status" value="1"/>
</dbReference>
<dbReference type="NCBIfam" id="TIGR03534">
    <property type="entry name" value="RF_mod_PrmC"/>
    <property type="match status" value="1"/>
</dbReference>
<feature type="binding site" evidence="5">
    <location>
        <position position="143"/>
    </location>
    <ligand>
        <name>S-adenosyl-L-methionine</name>
        <dbReference type="ChEBI" id="CHEBI:59789"/>
    </ligand>
</feature>